<sequence>MVDELFETVLVPIADPADARQTARAVRSYLDPDSEIIVVHVVPKGEGVPDKASLEQREEFAENAYRVFLDVLGRGPGLVGRHTLYGRNVGKTIADGSRELGATAIVFTPRGASRWVKLVTGSVTDNLISNTTVPVLVLPPREDDVAGD</sequence>
<dbReference type="eggNOG" id="arCOG00450">
    <property type="taxonomic scope" value="Archaea"/>
</dbReference>
<feature type="domain" description="UspA" evidence="1">
    <location>
        <begin position="6"/>
        <end position="139"/>
    </location>
</feature>
<dbReference type="InterPro" id="IPR014729">
    <property type="entry name" value="Rossmann-like_a/b/a_fold"/>
</dbReference>
<comment type="caution">
    <text evidence="2">The sequence shown here is derived from an EMBL/GenBank/DDBJ whole genome shotgun (WGS) entry which is preliminary data.</text>
</comment>
<keyword evidence="3" id="KW-1185">Reference proteome</keyword>
<dbReference type="OrthoDB" id="202478at2157"/>
<proteinExistence type="predicted"/>
<name>L9WYS1_9EURY</name>
<dbReference type="InterPro" id="IPR006016">
    <property type="entry name" value="UspA"/>
</dbReference>
<dbReference type="Pfam" id="PF00582">
    <property type="entry name" value="Usp"/>
    <property type="match status" value="1"/>
</dbReference>
<dbReference type="PRINTS" id="PR01438">
    <property type="entry name" value="UNVRSLSTRESS"/>
</dbReference>
<dbReference type="SUPFAM" id="SSF52402">
    <property type="entry name" value="Adenine nucleotide alpha hydrolases-like"/>
    <property type="match status" value="1"/>
</dbReference>
<reference evidence="2 3" key="1">
    <citation type="journal article" date="2014" name="PLoS Genet.">
        <title>Phylogenetically driven sequencing of extremely halophilic archaea reveals strategies for static and dynamic osmo-response.</title>
        <authorList>
            <person name="Becker E.A."/>
            <person name="Seitzer P.M."/>
            <person name="Tritt A."/>
            <person name="Larsen D."/>
            <person name="Krusor M."/>
            <person name="Yao A.I."/>
            <person name="Wu D."/>
            <person name="Madern D."/>
            <person name="Eisen J.A."/>
            <person name="Darling A.E."/>
            <person name="Facciotti M.T."/>
        </authorList>
    </citation>
    <scope>NUCLEOTIDE SEQUENCE [LARGE SCALE GENOMIC DNA]</scope>
    <source>
        <strain evidence="2 3">DSM 10524</strain>
    </source>
</reference>
<dbReference type="CDD" id="cd00293">
    <property type="entry name" value="USP-like"/>
    <property type="match status" value="1"/>
</dbReference>
<accession>L9WYS1</accession>
<dbReference type="Proteomes" id="UP000011688">
    <property type="component" value="Unassembled WGS sequence"/>
</dbReference>
<evidence type="ECO:0000313" key="3">
    <source>
        <dbReference type="Proteomes" id="UP000011688"/>
    </source>
</evidence>
<dbReference type="RefSeq" id="WP_005559212.1">
    <property type="nucleotide sequence ID" value="NZ_AOIB01000037.1"/>
</dbReference>
<evidence type="ECO:0000259" key="1">
    <source>
        <dbReference type="Pfam" id="PF00582"/>
    </source>
</evidence>
<protein>
    <submittedName>
        <fullName evidence="2">UspA domain-containing protein</fullName>
    </submittedName>
</protein>
<organism evidence="2 3">
    <name type="scientific">Natronococcus amylolyticus DSM 10524</name>
    <dbReference type="NCBI Taxonomy" id="1227497"/>
    <lineage>
        <taxon>Archaea</taxon>
        <taxon>Methanobacteriati</taxon>
        <taxon>Methanobacteriota</taxon>
        <taxon>Stenosarchaea group</taxon>
        <taxon>Halobacteria</taxon>
        <taxon>Halobacteriales</taxon>
        <taxon>Natrialbaceae</taxon>
        <taxon>Natronococcus</taxon>
    </lineage>
</organism>
<dbReference type="AlphaFoldDB" id="L9WYS1"/>
<dbReference type="EMBL" id="AOIB01000037">
    <property type="protein sequence ID" value="ELY54331.1"/>
    <property type="molecule type" value="Genomic_DNA"/>
</dbReference>
<dbReference type="Gene3D" id="3.40.50.620">
    <property type="entry name" value="HUPs"/>
    <property type="match status" value="1"/>
</dbReference>
<dbReference type="STRING" id="1227497.C491_19239"/>
<evidence type="ECO:0000313" key="2">
    <source>
        <dbReference type="EMBL" id="ELY54331.1"/>
    </source>
</evidence>
<dbReference type="InterPro" id="IPR006015">
    <property type="entry name" value="Universal_stress_UspA"/>
</dbReference>
<gene>
    <name evidence="2" type="ORF">C491_19239</name>
</gene>